<dbReference type="AlphaFoldDB" id="A0A820CGE8"/>
<dbReference type="PANTHER" id="PTHR14402">
    <property type="entry name" value="RECEPTOR TRANSPORTING PROTEIN"/>
    <property type="match status" value="1"/>
</dbReference>
<dbReference type="PANTHER" id="PTHR14402:SF10">
    <property type="entry name" value="3CXXC-TYPE DOMAIN-CONTAINING PROTEIN"/>
    <property type="match status" value="1"/>
</dbReference>
<dbReference type="Proteomes" id="UP000663844">
    <property type="component" value="Unassembled WGS sequence"/>
</dbReference>
<proteinExistence type="predicted"/>
<keyword evidence="7" id="KW-0472">Membrane</keyword>
<sequence>MPFGHKWQLQPSQNSSLDDPGWSELLYRTSATYQCNHGHYWKSSWAMVTFRFRLDFRKKFGRARMKRFGVRCRECEDKDDSYHVGFCSKEQTWFNYDDDDVQNVVIADTNVTKKRGRGGAPHPKNFCEACANNCCQE</sequence>
<gene>
    <name evidence="9" type="ORF">OXD698_LOCUS41143</name>
</gene>
<evidence type="ECO:0000259" key="8">
    <source>
        <dbReference type="SMART" id="SM01328"/>
    </source>
</evidence>
<feature type="non-terminal residue" evidence="9">
    <location>
        <position position="1"/>
    </location>
</feature>
<dbReference type="GO" id="GO:0016020">
    <property type="term" value="C:membrane"/>
    <property type="evidence" value="ECO:0007669"/>
    <property type="project" value="UniProtKB-SubCell"/>
</dbReference>
<evidence type="ECO:0000256" key="6">
    <source>
        <dbReference type="ARBA" id="ARBA00022989"/>
    </source>
</evidence>
<dbReference type="SMART" id="SM01328">
    <property type="entry name" value="zf-3CxxC"/>
    <property type="match status" value="1"/>
</dbReference>
<evidence type="ECO:0000256" key="5">
    <source>
        <dbReference type="ARBA" id="ARBA00022833"/>
    </source>
</evidence>
<keyword evidence="5" id="KW-0862">Zinc</keyword>
<evidence type="ECO:0000256" key="7">
    <source>
        <dbReference type="ARBA" id="ARBA00023136"/>
    </source>
</evidence>
<evidence type="ECO:0000256" key="3">
    <source>
        <dbReference type="ARBA" id="ARBA00022723"/>
    </source>
</evidence>
<dbReference type="GO" id="GO:0031849">
    <property type="term" value="F:olfactory receptor binding"/>
    <property type="evidence" value="ECO:0007669"/>
    <property type="project" value="TreeGrafter"/>
</dbReference>
<dbReference type="GO" id="GO:0051205">
    <property type="term" value="P:protein insertion into membrane"/>
    <property type="evidence" value="ECO:0007669"/>
    <property type="project" value="TreeGrafter"/>
</dbReference>
<comment type="subcellular location">
    <subcellularLocation>
        <location evidence="1">Membrane</location>
        <topology evidence="1">Single-pass membrane protein</topology>
    </subcellularLocation>
</comment>
<protein>
    <recommendedName>
        <fullName evidence="8">3CxxC-type domain-containing protein</fullName>
    </recommendedName>
</protein>
<comment type="caution">
    <text evidence="9">The sequence shown here is derived from an EMBL/GenBank/DDBJ whole genome shotgun (WGS) entry which is preliminary data.</text>
</comment>
<evidence type="ECO:0000256" key="1">
    <source>
        <dbReference type="ARBA" id="ARBA00004167"/>
    </source>
</evidence>
<dbReference type="GO" id="GO:0008270">
    <property type="term" value="F:zinc ion binding"/>
    <property type="evidence" value="ECO:0007669"/>
    <property type="project" value="UniProtKB-KW"/>
</dbReference>
<keyword evidence="4" id="KW-0863">Zinc-finger</keyword>
<dbReference type="GO" id="GO:0006612">
    <property type="term" value="P:protein targeting to membrane"/>
    <property type="evidence" value="ECO:0007669"/>
    <property type="project" value="TreeGrafter"/>
</dbReference>
<keyword evidence="3" id="KW-0479">Metal-binding</keyword>
<accession>A0A820CGE8</accession>
<feature type="domain" description="3CxxC-type" evidence="8">
    <location>
        <begin position="28"/>
        <end position="133"/>
    </location>
</feature>
<keyword evidence="6" id="KW-1133">Transmembrane helix</keyword>
<evidence type="ECO:0000313" key="10">
    <source>
        <dbReference type="Proteomes" id="UP000663844"/>
    </source>
</evidence>
<reference evidence="9" key="1">
    <citation type="submission" date="2021-02" db="EMBL/GenBank/DDBJ databases">
        <authorList>
            <person name="Nowell W R."/>
        </authorList>
    </citation>
    <scope>NUCLEOTIDE SEQUENCE</scope>
</reference>
<evidence type="ECO:0000256" key="2">
    <source>
        <dbReference type="ARBA" id="ARBA00022692"/>
    </source>
</evidence>
<evidence type="ECO:0000313" key="9">
    <source>
        <dbReference type="EMBL" id="CAF4206861.1"/>
    </source>
</evidence>
<dbReference type="InterPro" id="IPR026096">
    <property type="entry name" value="R-trans_p"/>
</dbReference>
<organism evidence="9 10">
    <name type="scientific">Adineta steineri</name>
    <dbReference type="NCBI Taxonomy" id="433720"/>
    <lineage>
        <taxon>Eukaryota</taxon>
        <taxon>Metazoa</taxon>
        <taxon>Spiralia</taxon>
        <taxon>Gnathifera</taxon>
        <taxon>Rotifera</taxon>
        <taxon>Eurotatoria</taxon>
        <taxon>Bdelloidea</taxon>
        <taxon>Adinetida</taxon>
        <taxon>Adinetidae</taxon>
        <taxon>Adineta</taxon>
    </lineage>
</organism>
<dbReference type="Pfam" id="PF13695">
    <property type="entry name" value="Zn_ribbon_3CxxC"/>
    <property type="match status" value="1"/>
</dbReference>
<keyword evidence="2" id="KW-0812">Transmembrane</keyword>
<evidence type="ECO:0000256" key="4">
    <source>
        <dbReference type="ARBA" id="ARBA00022771"/>
    </source>
</evidence>
<name>A0A820CGE8_9BILA</name>
<dbReference type="EMBL" id="CAJOAZ010009617">
    <property type="protein sequence ID" value="CAF4206861.1"/>
    <property type="molecule type" value="Genomic_DNA"/>
</dbReference>
<dbReference type="InterPro" id="IPR027377">
    <property type="entry name" value="ZAR1/RTP1-5-like_Znf-3CxxC"/>
</dbReference>